<keyword evidence="3 7" id="KW-0067">ATP-binding</keyword>
<evidence type="ECO:0000256" key="4">
    <source>
        <dbReference type="ARBA" id="ARBA00022917"/>
    </source>
</evidence>
<dbReference type="Proteomes" id="UP000010077">
    <property type="component" value="Chromosome"/>
</dbReference>
<keyword evidence="1 7" id="KW-0436">Ligase</keyword>
<dbReference type="InterPro" id="IPR002942">
    <property type="entry name" value="S4_RNA-bd"/>
</dbReference>
<evidence type="ECO:0000259" key="9">
    <source>
        <dbReference type="Pfam" id="PF01479"/>
    </source>
</evidence>
<evidence type="ECO:0000313" key="10">
    <source>
        <dbReference type="EMBL" id="AFX98372.1"/>
    </source>
</evidence>
<dbReference type="InterPro" id="IPR014729">
    <property type="entry name" value="Rossmann-like_a/b/a_fold"/>
</dbReference>
<gene>
    <name evidence="7 10" type="primary">tyrS</name>
    <name evidence="10" type="ORF">A1OE_169</name>
</gene>
<dbReference type="NCBIfam" id="TIGR00234">
    <property type="entry name" value="tyrS"/>
    <property type="match status" value="1"/>
</dbReference>
<dbReference type="InterPro" id="IPR002305">
    <property type="entry name" value="aa-tRNA-synth_Ic"/>
</dbReference>
<dbReference type="GO" id="GO:0004831">
    <property type="term" value="F:tyrosine-tRNA ligase activity"/>
    <property type="evidence" value="ECO:0007669"/>
    <property type="project" value="UniProtKB-UniRule"/>
</dbReference>
<comment type="function">
    <text evidence="7">Catalyzes the attachment of tyrosine to tRNA(Tyr) in a two-step reaction: tyrosine is first activated by ATP to form Tyr-AMP and then transferred to the acceptor end of tRNA(Tyr).</text>
</comment>
<dbReference type="CDD" id="cd00165">
    <property type="entry name" value="S4"/>
    <property type="match status" value="1"/>
</dbReference>
<dbReference type="PATRIC" id="fig|1193729.4.peg.95"/>
<dbReference type="InterPro" id="IPR036986">
    <property type="entry name" value="S4_RNA-bd_sf"/>
</dbReference>
<comment type="subunit">
    <text evidence="7">Homodimer.</text>
</comment>
<comment type="catalytic activity">
    <reaction evidence="6 7">
        <text>tRNA(Tyr) + L-tyrosine + ATP = L-tyrosyl-tRNA(Tyr) + AMP + diphosphate + H(+)</text>
        <dbReference type="Rhea" id="RHEA:10220"/>
        <dbReference type="Rhea" id="RHEA-COMP:9706"/>
        <dbReference type="Rhea" id="RHEA-COMP:9707"/>
        <dbReference type="ChEBI" id="CHEBI:15378"/>
        <dbReference type="ChEBI" id="CHEBI:30616"/>
        <dbReference type="ChEBI" id="CHEBI:33019"/>
        <dbReference type="ChEBI" id="CHEBI:58315"/>
        <dbReference type="ChEBI" id="CHEBI:78442"/>
        <dbReference type="ChEBI" id="CHEBI:78536"/>
        <dbReference type="ChEBI" id="CHEBI:456215"/>
        <dbReference type="EC" id="6.1.1.1"/>
    </reaction>
</comment>
<keyword evidence="11" id="KW-1185">Reference proteome</keyword>
<dbReference type="PANTHER" id="PTHR11766">
    <property type="entry name" value="TYROSYL-TRNA SYNTHETASE"/>
    <property type="match status" value="1"/>
</dbReference>
<dbReference type="Gene3D" id="3.10.290.10">
    <property type="entry name" value="RNA-binding S4 domain"/>
    <property type="match status" value="1"/>
</dbReference>
<dbReference type="Gene3D" id="3.40.50.620">
    <property type="entry name" value="HUPs"/>
    <property type="match status" value="1"/>
</dbReference>
<feature type="short sequence motif" description="'HIGH' region" evidence="7">
    <location>
        <begin position="46"/>
        <end position="55"/>
    </location>
</feature>
<dbReference type="PANTHER" id="PTHR11766:SF0">
    <property type="entry name" value="TYROSINE--TRNA LIGASE, MITOCHONDRIAL"/>
    <property type="match status" value="1"/>
</dbReference>
<evidence type="ECO:0000256" key="6">
    <source>
        <dbReference type="ARBA" id="ARBA00048248"/>
    </source>
</evidence>
<feature type="binding site" evidence="7">
    <location>
        <position position="182"/>
    </location>
    <ligand>
        <name>L-tyrosine</name>
        <dbReference type="ChEBI" id="CHEBI:58315"/>
    </ligand>
</feature>
<evidence type="ECO:0000256" key="8">
    <source>
        <dbReference type="PROSITE-ProRule" id="PRU00182"/>
    </source>
</evidence>
<keyword evidence="4 7" id="KW-0648">Protein biosynthesis</keyword>
<keyword evidence="7" id="KW-0963">Cytoplasm</keyword>
<reference evidence="10 11" key="1">
    <citation type="journal article" date="2012" name="Proc. Natl. Acad. Sci. U.S.A.">
        <title>Genome streamlining and chemical defense in a coral reef symbiosis.</title>
        <authorList>
            <person name="Kwan J.C."/>
            <person name="Donia M.S."/>
            <person name="Han A.W."/>
            <person name="Hirose E."/>
            <person name="Haygood M.G."/>
            <person name="Schmidt E.W."/>
        </authorList>
    </citation>
    <scope>NUCLEOTIDE SEQUENCE [LARGE SCALE GENOMIC DNA]</scope>
    <source>
        <strain evidence="10 11">L2</strain>
    </source>
</reference>
<feature type="domain" description="RNA-binding S4" evidence="9">
    <location>
        <begin position="358"/>
        <end position="390"/>
    </location>
</feature>
<dbReference type="AlphaFoldDB" id="K7YLK7"/>
<dbReference type="CDD" id="cd00805">
    <property type="entry name" value="TyrRS_core"/>
    <property type="match status" value="1"/>
</dbReference>
<evidence type="ECO:0000256" key="2">
    <source>
        <dbReference type="ARBA" id="ARBA00022741"/>
    </source>
</evidence>
<evidence type="ECO:0000256" key="1">
    <source>
        <dbReference type="ARBA" id="ARBA00022598"/>
    </source>
</evidence>
<dbReference type="STRING" id="1193729.A1OE_169"/>
<dbReference type="GO" id="GO:0006437">
    <property type="term" value="P:tyrosyl-tRNA aminoacylation"/>
    <property type="evidence" value="ECO:0007669"/>
    <property type="project" value="UniProtKB-UniRule"/>
</dbReference>
<dbReference type="EC" id="6.1.1.1" evidence="7"/>
<dbReference type="GO" id="GO:0005829">
    <property type="term" value="C:cytosol"/>
    <property type="evidence" value="ECO:0007669"/>
    <property type="project" value="TreeGrafter"/>
</dbReference>
<dbReference type="Gene3D" id="1.10.240.10">
    <property type="entry name" value="Tyrosyl-Transfer RNA Synthetase"/>
    <property type="match status" value="1"/>
</dbReference>
<evidence type="ECO:0000313" key="11">
    <source>
        <dbReference type="Proteomes" id="UP000010077"/>
    </source>
</evidence>
<evidence type="ECO:0000256" key="7">
    <source>
        <dbReference type="HAMAP-Rule" id="MF_02006"/>
    </source>
</evidence>
<dbReference type="InterPro" id="IPR024088">
    <property type="entry name" value="Tyr-tRNA-ligase_bac-type"/>
</dbReference>
<dbReference type="GO" id="GO:0003723">
    <property type="term" value="F:RNA binding"/>
    <property type="evidence" value="ECO:0007669"/>
    <property type="project" value="UniProtKB-KW"/>
</dbReference>
<proteinExistence type="inferred from homology"/>
<dbReference type="EMBL" id="CP003539">
    <property type="protein sequence ID" value="AFX98372.1"/>
    <property type="molecule type" value="Genomic_DNA"/>
</dbReference>
<dbReference type="Pfam" id="PF00579">
    <property type="entry name" value="tRNA-synt_1b"/>
    <property type="match status" value="1"/>
</dbReference>
<dbReference type="PRINTS" id="PR01040">
    <property type="entry name" value="TRNASYNTHTYR"/>
</dbReference>
<evidence type="ECO:0000256" key="5">
    <source>
        <dbReference type="ARBA" id="ARBA00023146"/>
    </source>
</evidence>
<feature type="short sequence motif" description="'KMSKS' region" evidence="7">
    <location>
        <begin position="238"/>
        <end position="242"/>
    </location>
</feature>
<dbReference type="SUPFAM" id="SSF52374">
    <property type="entry name" value="Nucleotidylyl transferase"/>
    <property type="match status" value="1"/>
</dbReference>
<dbReference type="GO" id="GO:0005524">
    <property type="term" value="F:ATP binding"/>
    <property type="evidence" value="ECO:0007669"/>
    <property type="project" value="UniProtKB-UniRule"/>
</dbReference>
<feature type="binding site" evidence="7">
    <location>
        <position position="241"/>
    </location>
    <ligand>
        <name>ATP</name>
        <dbReference type="ChEBI" id="CHEBI:30616"/>
    </ligand>
</feature>
<dbReference type="HAMAP" id="MF_02006">
    <property type="entry name" value="Tyr_tRNA_synth_type1"/>
    <property type="match status" value="1"/>
</dbReference>
<dbReference type="FunFam" id="1.10.240.10:FF:000001">
    <property type="entry name" value="Tyrosine--tRNA ligase"/>
    <property type="match status" value="1"/>
</dbReference>
<name>K7YLK7_9PROT</name>
<dbReference type="Pfam" id="PF01479">
    <property type="entry name" value="S4"/>
    <property type="match status" value="1"/>
</dbReference>
<comment type="similarity">
    <text evidence="7">Belongs to the class-I aminoacyl-tRNA synthetase family. TyrS type 1 subfamily.</text>
</comment>
<dbReference type="PROSITE" id="PS50889">
    <property type="entry name" value="S4"/>
    <property type="match status" value="1"/>
</dbReference>
<accession>K7YLK7</accession>
<keyword evidence="2 7" id="KW-0547">Nucleotide-binding</keyword>
<sequence>MAVLIPKSDYLNVLMERGLLYQCTNLEALDQKLTNNKITAYIGFDCTSNSLHIGSLLQIIMLRWLRKTGNEPIVLIGGGTSKIGDPSFKLDARKLLSEKEVYNNKSNIKNILDKCLSLGEVSHDVLMVDNIEWLNKLEYIKFLRDYGAHISVNQMLGFESVKLRLDREYSLSFLEFSYSILQAYDFLELHRRYDCVLQMGGSDQWANIVHGVRLIRRVDNNKVYGLTSPLISSSSGVKMGKTTKGAVWLNEDRLSVYNFWQYWRNTKDIDVIRFLKLFTEIPLDEVSRLAVLGGTEINEAKKILANEVTQLCHGKAAASAAAEISQRTFDFGGISEGLPKVDIDRRKVEAGLSAVNAIVYVGLASSKSAARRLIRDGGVRVNNSTILNESVVIAGKEINDAGFVKISIGKKRHALLRVI</sequence>
<feature type="binding site" evidence="7">
    <location>
        <position position="178"/>
    </location>
    <ligand>
        <name>L-tyrosine</name>
        <dbReference type="ChEBI" id="CHEBI:58315"/>
    </ligand>
</feature>
<dbReference type="InterPro" id="IPR002307">
    <property type="entry name" value="Tyr-tRNA-ligase"/>
</dbReference>
<dbReference type="SUPFAM" id="SSF55174">
    <property type="entry name" value="Alpha-L RNA-binding motif"/>
    <property type="match status" value="1"/>
</dbReference>
<dbReference type="InterPro" id="IPR024107">
    <property type="entry name" value="Tyr-tRNA-ligase_bac_1"/>
</dbReference>
<keyword evidence="8" id="KW-0694">RNA-binding</keyword>
<dbReference type="eggNOG" id="COG0162">
    <property type="taxonomic scope" value="Bacteria"/>
</dbReference>
<protein>
    <recommendedName>
        <fullName evidence="7">Tyrosine--tRNA ligase</fullName>
        <ecNumber evidence="7">6.1.1.1</ecNumber>
    </recommendedName>
    <alternativeName>
        <fullName evidence="7">Tyrosyl-tRNA synthetase</fullName>
        <shortName evidence="7">TyrRS</shortName>
    </alternativeName>
</protein>
<feature type="binding site" evidence="7">
    <location>
        <position position="41"/>
    </location>
    <ligand>
        <name>L-tyrosine</name>
        <dbReference type="ChEBI" id="CHEBI:58315"/>
    </ligand>
</feature>
<dbReference type="KEGG" id="thal:A1OE_169"/>
<organism evidence="10 11">
    <name type="scientific">Candidatus Endolissoclinum faulkneri L2</name>
    <dbReference type="NCBI Taxonomy" id="1193729"/>
    <lineage>
        <taxon>Bacteria</taxon>
        <taxon>Pseudomonadati</taxon>
        <taxon>Pseudomonadota</taxon>
        <taxon>Alphaproteobacteria</taxon>
        <taxon>Rhodospirillales</taxon>
        <taxon>Rhodospirillaceae</taxon>
        <taxon>Candidatus Endolissoclinum</taxon>
    </lineage>
</organism>
<comment type="subcellular location">
    <subcellularLocation>
        <location evidence="7">Cytoplasm</location>
    </subcellularLocation>
</comment>
<evidence type="ECO:0000256" key="3">
    <source>
        <dbReference type="ARBA" id="ARBA00022840"/>
    </source>
</evidence>
<dbReference type="HOGENOM" id="CLU_024003_0_3_5"/>
<keyword evidence="5 7" id="KW-0030">Aminoacyl-tRNA synthetase</keyword>